<dbReference type="Proteomes" id="UP001551011">
    <property type="component" value="Unassembled WGS sequence"/>
</dbReference>
<comment type="caution">
    <text evidence="1">The sequence shown here is derived from an EMBL/GenBank/DDBJ whole genome shotgun (WGS) entry which is preliminary data.</text>
</comment>
<proteinExistence type="predicted"/>
<evidence type="ECO:0000313" key="2">
    <source>
        <dbReference type="Proteomes" id="UP001551011"/>
    </source>
</evidence>
<dbReference type="RefSeq" id="WP_267881547.1">
    <property type="nucleotide sequence ID" value="NZ_JBEXDP010000002.1"/>
</dbReference>
<gene>
    <name evidence="1" type="ORF">AB0H04_09470</name>
</gene>
<name>A0ABV3A579_9ACTN</name>
<protein>
    <submittedName>
        <fullName evidence="1">Uncharacterized protein</fullName>
    </submittedName>
</protein>
<keyword evidence="2" id="KW-1185">Reference proteome</keyword>
<evidence type="ECO:0000313" key="1">
    <source>
        <dbReference type="EMBL" id="MEU5707104.1"/>
    </source>
</evidence>
<accession>A0ABV3A579</accession>
<sequence>MRRGPGRLRRRWQEGEPGAGGSVIRYADLVGLAKEQRGDA</sequence>
<reference evidence="1 2" key="1">
    <citation type="submission" date="2024-06" db="EMBL/GenBank/DDBJ databases">
        <title>The Natural Products Discovery Center: Release of the First 8490 Sequenced Strains for Exploring Actinobacteria Biosynthetic Diversity.</title>
        <authorList>
            <person name="Kalkreuter E."/>
            <person name="Kautsar S.A."/>
            <person name="Yang D."/>
            <person name="Bader C.D."/>
            <person name="Teijaro C.N."/>
            <person name="Fluegel L."/>
            <person name="Davis C.M."/>
            <person name="Simpson J.R."/>
            <person name="Lauterbach L."/>
            <person name="Steele A.D."/>
            <person name="Gui C."/>
            <person name="Meng S."/>
            <person name="Li G."/>
            <person name="Viehrig K."/>
            <person name="Ye F."/>
            <person name="Su P."/>
            <person name="Kiefer A.F."/>
            <person name="Nichols A."/>
            <person name="Cepeda A.J."/>
            <person name="Yan W."/>
            <person name="Fan B."/>
            <person name="Jiang Y."/>
            <person name="Adhikari A."/>
            <person name="Zheng C.-J."/>
            <person name="Schuster L."/>
            <person name="Cowan T.M."/>
            <person name="Smanski M.J."/>
            <person name="Chevrette M.G."/>
            <person name="De Carvalho L.P.S."/>
            <person name="Shen B."/>
        </authorList>
    </citation>
    <scope>NUCLEOTIDE SEQUENCE [LARGE SCALE GENOMIC DNA]</scope>
    <source>
        <strain evidence="1 2">NPDC020594</strain>
    </source>
</reference>
<dbReference type="EMBL" id="JBFAEG010000005">
    <property type="protein sequence ID" value="MEU5707104.1"/>
    <property type="molecule type" value="Genomic_DNA"/>
</dbReference>
<organism evidence="1 2">
    <name type="scientific">Streptomyces flaveolus</name>
    <dbReference type="NCBI Taxonomy" id="67297"/>
    <lineage>
        <taxon>Bacteria</taxon>
        <taxon>Bacillati</taxon>
        <taxon>Actinomycetota</taxon>
        <taxon>Actinomycetes</taxon>
        <taxon>Kitasatosporales</taxon>
        <taxon>Streptomycetaceae</taxon>
        <taxon>Streptomyces</taxon>
    </lineage>
</organism>